<dbReference type="EMBL" id="CDMZ01002359">
    <property type="protein sequence ID" value="CEM42016.1"/>
    <property type="molecule type" value="Genomic_DNA"/>
</dbReference>
<proteinExistence type="predicted"/>
<gene>
    <name evidence="1" type="ORF">Cvel_26451</name>
</gene>
<dbReference type="VEuPathDB" id="CryptoDB:Cvel_26451"/>
<reference evidence="1" key="1">
    <citation type="submission" date="2014-11" db="EMBL/GenBank/DDBJ databases">
        <authorList>
            <person name="Otto D Thomas"/>
            <person name="Naeem Raeece"/>
        </authorList>
    </citation>
    <scope>NUCLEOTIDE SEQUENCE</scope>
</reference>
<sequence>MDEEAMKLRLCQQRMKLLRQLKGGRFSLSRREVDKNLCLLRSCKYLCKANVLWEQERSNVIVPFHSVMKAAIEEICDEYPEDGGEDGT</sequence>
<name>A0A0G4HDC4_9ALVE</name>
<dbReference type="AlphaFoldDB" id="A0A0G4HDC4"/>
<protein>
    <submittedName>
        <fullName evidence="1">Uncharacterized protein</fullName>
    </submittedName>
</protein>
<accession>A0A0G4HDC4</accession>
<organism evidence="1">
    <name type="scientific">Chromera velia CCMP2878</name>
    <dbReference type="NCBI Taxonomy" id="1169474"/>
    <lineage>
        <taxon>Eukaryota</taxon>
        <taxon>Sar</taxon>
        <taxon>Alveolata</taxon>
        <taxon>Colpodellida</taxon>
        <taxon>Chromeraceae</taxon>
        <taxon>Chromera</taxon>
    </lineage>
</organism>
<evidence type="ECO:0000313" key="1">
    <source>
        <dbReference type="EMBL" id="CEM42016.1"/>
    </source>
</evidence>